<dbReference type="CDD" id="cd01283">
    <property type="entry name" value="cytidine_deaminase"/>
    <property type="match status" value="2"/>
</dbReference>
<dbReference type="PROSITE" id="PS00903">
    <property type="entry name" value="CYT_DCMP_DEAMINASES_1"/>
    <property type="match status" value="1"/>
</dbReference>
<evidence type="ECO:0000259" key="6">
    <source>
        <dbReference type="PROSITE" id="PS51747"/>
    </source>
</evidence>
<dbReference type="PROSITE" id="PS51747">
    <property type="entry name" value="CYT_DCMP_DEAMINASES_2"/>
    <property type="match status" value="2"/>
</dbReference>
<evidence type="ECO:0000313" key="8">
    <source>
        <dbReference type="Proteomes" id="UP001501479"/>
    </source>
</evidence>
<evidence type="ECO:0000256" key="1">
    <source>
        <dbReference type="ARBA" id="ARBA00006576"/>
    </source>
</evidence>
<evidence type="ECO:0000256" key="4">
    <source>
        <dbReference type="ARBA" id="ARBA00022801"/>
    </source>
</evidence>
<comment type="subunit">
    <text evidence="2">Homodimer.</text>
</comment>
<dbReference type="PIRSF" id="PIRSF006334">
    <property type="entry name" value="Cdd_plus_pseudo"/>
    <property type="match status" value="1"/>
</dbReference>
<dbReference type="InterPro" id="IPR002125">
    <property type="entry name" value="CMP_dCMP_dom"/>
</dbReference>
<dbReference type="InterPro" id="IPR016192">
    <property type="entry name" value="APOBEC/CMP_deaminase_Zn-bd"/>
</dbReference>
<organism evidence="7 8">
    <name type="scientific">Oceanisphaera sediminis</name>
    <dbReference type="NCBI Taxonomy" id="981381"/>
    <lineage>
        <taxon>Bacteria</taxon>
        <taxon>Pseudomonadati</taxon>
        <taxon>Pseudomonadota</taxon>
        <taxon>Gammaproteobacteria</taxon>
        <taxon>Aeromonadales</taxon>
        <taxon>Aeromonadaceae</taxon>
        <taxon>Oceanisphaera</taxon>
    </lineage>
</organism>
<dbReference type="RefSeq" id="WP_344965749.1">
    <property type="nucleotide sequence ID" value="NZ_BAABDS010000046.1"/>
</dbReference>
<sequence length="292" mass="31685">MTHEALKSSLQQHRLEHLCRFSPEQITTLLQETQLGEDTLALALLPLARQKSQVPVSGFRVGAIAIGGSGHWYLGANMETAGLPLSSALHAEQAAIGHAALFDEHHIEKVIVSASPCGHCRQFMHELNQTSLMLVLPDDHFMLAELLPHAFGPADLGQTYGMLNGPAGALGQQQKPPQTEHNLACLAAQDEANASYAPYSHNRAGVALLLEDGQLCRGRYLENAAFNPSLGPMQLALSQLFLQGYTADKIRRAFIVEAKAEVQQYDAAAQLLSRLSAVTLERLVLDTVRGEE</sequence>
<dbReference type="PANTHER" id="PTHR11644:SF2">
    <property type="entry name" value="CYTIDINE DEAMINASE"/>
    <property type="match status" value="1"/>
</dbReference>
<dbReference type="Pfam" id="PF00383">
    <property type="entry name" value="dCMP_cyt_deam_1"/>
    <property type="match status" value="1"/>
</dbReference>
<evidence type="ECO:0000256" key="3">
    <source>
        <dbReference type="ARBA" id="ARBA00022723"/>
    </source>
</evidence>
<dbReference type="Gene3D" id="3.40.140.10">
    <property type="entry name" value="Cytidine Deaminase, domain 2"/>
    <property type="match status" value="2"/>
</dbReference>
<keyword evidence="8" id="KW-1185">Reference proteome</keyword>
<evidence type="ECO:0000313" key="7">
    <source>
        <dbReference type="EMBL" id="GAA3721061.1"/>
    </source>
</evidence>
<protein>
    <submittedName>
        <fullName evidence="7">Cytidine deaminase</fullName>
    </submittedName>
</protein>
<keyword evidence="3" id="KW-0479">Metal-binding</keyword>
<evidence type="ECO:0000256" key="2">
    <source>
        <dbReference type="ARBA" id="ARBA00011738"/>
    </source>
</evidence>
<dbReference type="Proteomes" id="UP001501479">
    <property type="component" value="Unassembled WGS sequence"/>
</dbReference>
<comment type="caution">
    <text evidence="7">The sequence shown here is derived from an EMBL/GenBank/DDBJ whole genome shotgun (WGS) entry which is preliminary data.</text>
</comment>
<dbReference type="Pfam" id="PF08211">
    <property type="entry name" value="dCMP_cyt_deam_2"/>
    <property type="match status" value="1"/>
</dbReference>
<name>A0ABP7EM03_9GAMM</name>
<dbReference type="NCBIfam" id="NF006537">
    <property type="entry name" value="PRK09027.1"/>
    <property type="match status" value="1"/>
</dbReference>
<gene>
    <name evidence="7" type="primary">cdd</name>
    <name evidence="7" type="ORF">GCM10022421_31880</name>
</gene>
<keyword evidence="4" id="KW-0378">Hydrolase</keyword>
<dbReference type="EMBL" id="BAABDS010000046">
    <property type="protein sequence ID" value="GAA3721061.1"/>
    <property type="molecule type" value="Genomic_DNA"/>
</dbReference>
<keyword evidence="5" id="KW-0862">Zinc</keyword>
<feature type="domain" description="CMP/dCMP-type deaminase" evidence="6">
    <location>
        <begin position="179"/>
        <end position="292"/>
    </location>
</feature>
<dbReference type="SUPFAM" id="SSF53927">
    <property type="entry name" value="Cytidine deaminase-like"/>
    <property type="match status" value="2"/>
</dbReference>
<dbReference type="InterPro" id="IPR050202">
    <property type="entry name" value="Cyt/Deoxycyt_deaminase"/>
</dbReference>
<dbReference type="PANTHER" id="PTHR11644">
    <property type="entry name" value="CYTIDINE DEAMINASE"/>
    <property type="match status" value="1"/>
</dbReference>
<evidence type="ECO:0000256" key="5">
    <source>
        <dbReference type="ARBA" id="ARBA00022833"/>
    </source>
</evidence>
<dbReference type="InterPro" id="IPR013171">
    <property type="entry name" value="Cyd/dCyd_deaminase_Zn-bd"/>
</dbReference>
<proteinExistence type="inferred from homology"/>
<reference evidence="8" key="1">
    <citation type="journal article" date="2019" name="Int. J. Syst. Evol. Microbiol.">
        <title>The Global Catalogue of Microorganisms (GCM) 10K type strain sequencing project: providing services to taxonomists for standard genome sequencing and annotation.</title>
        <authorList>
            <consortium name="The Broad Institute Genomics Platform"/>
            <consortium name="The Broad Institute Genome Sequencing Center for Infectious Disease"/>
            <person name="Wu L."/>
            <person name="Ma J."/>
        </authorList>
    </citation>
    <scope>NUCLEOTIDE SEQUENCE [LARGE SCALE GENOMIC DNA]</scope>
    <source>
        <strain evidence="8">JCM 17329</strain>
    </source>
</reference>
<comment type="similarity">
    <text evidence="1">Belongs to the cytidine and deoxycytidylate deaminase family.</text>
</comment>
<accession>A0ABP7EM03</accession>
<feature type="domain" description="CMP/dCMP-type deaminase" evidence="6">
    <location>
        <begin position="36"/>
        <end position="154"/>
    </location>
</feature>
<dbReference type="InterPro" id="IPR016193">
    <property type="entry name" value="Cytidine_deaminase-like"/>
</dbReference>